<dbReference type="AlphaFoldDB" id="A0A1S7TQA0"/>
<evidence type="ECO:0000313" key="2">
    <source>
        <dbReference type="Proteomes" id="UP000192140"/>
    </source>
</evidence>
<reference evidence="1" key="1">
    <citation type="submission" date="2016-01" db="EMBL/GenBank/DDBJ databases">
        <authorList>
            <person name="Regsiter A."/>
            <person name="william w."/>
        </authorList>
    </citation>
    <scope>NUCLEOTIDE SEQUENCE</scope>
    <source>
        <strain evidence="1">NCPPB 1641</strain>
    </source>
</reference>
<accession>A0A1S7TQA0</accession>
<dbReference type="EMBL" id="FCNP01000022">
    <property type="protein sequence ID" value="CVI56789.1"/>
    <property type="molecule type" value="Genomic_DNA"/>
</dbReference>
<proteinExistence type="predicted"/>
<keyword evidence="2" id="KW-1185">Reference proteome</keyword>
<evidence type="ECO:0000313" key="1">
    <source>
        <dbReference type="EMBL" id="CVI56789.1"/>
    </source>
</evidence>
<sequence length="77" mass="8518">MCIITVLRCMAMPKMELAVAVGSVIDLVSNHIECKKGSALFRSPLTVLKIFWLRGQDLNLRPSGYEPDELPGCSTPR</sequence>
<name>A0A1S7TQA0_9HYPH</name>
<comment type="caution">
    <text evidence="1">The sequence shown here is derived from an EMBL/GenBank/DDBJ whole genome shotgun (WGS) entry which is preliminary data.</text>
</comment>
<dbReference type="AntiFam" id="ANF00011">
    <property type="entry name" value="tRNA translation"/>
</dbReference>
<gene>
    <name evidence="1" type="ORF">AGR7A_Cc290546</name>
</gene>
<dbReference type="Proteomes" id="UP000192140">
    <property type="component" value="Unassembled WGS sequence"/>
</dbReference>
<protein>
    <submittedName>
        <fullName evidence="1">Uncharacterized protein</fullName>
    </submittedName>
</protein>
<organism evidence="1 2">
    <name type="scientific">Agrobacterium deltaense NCPPB 1641</name>
    <dbReference type="NCBI Taxonomy" id="1183425"/>
    <lineage>
        <taxon>Bacteria</taxon>
        <taxon>Pseudomonadati</taxon>
        <taxon>Pseudomonadota</taxon>
        <taxon>Alphaproteobacteria</taxon>
        <taxon>Hyphomicrobiales</taxon>
        <taxon>Rhizobiaceae</taxon>
        <taxon>Rhizobium/Agrobacterium group</taxon>
        <taxon>Agrobacterium</taxon>
    </lineage>
</organism>